<dbReference type="AlphaFoldDB" id="A0A1E4TND7"/>
<gene>
    <name evidence="1" type="ORF">PACTADRAFT_51885</name>
</gene>
<evidence type="ECO:0000313" key="2">
    <source>
        <dbReference type="Proteomes" id="UP000094236"/>
    </source>
</evidence>
<sequence>MSILYNNNLISTNFYKNHLFDSKISKNKESCSNINSLLKKLLITIVDFYEQIDQDLLVKQEQHSTFFNWFTGNRFNTKIQDYHQLLEEALTQDDDADFNEDEIDHLKALVIHRLEKLDQAVAKNNNILKNNFIPFFELLPVTTYLYSFIINDDNYRDLFTKRKEQKNEIKIENEEEKPQLIDLFEIFLSLVSFVAQYQHDSINENIMRLFLLMLNKIIASNNENLKNYFINQYQIKICSQKNPIIKPVGSL</sequence>
<proteinExistence type="predicted"/>
<name>A0A1E4TND7_PACTA</name>
<evidence type="ECO:0000313" key="1">
    <source>
        <dbReference type="EMBL" id="ODV93273.1"/>
    </source>
</evidence>
<accession>A0A1E4TND7</accession>
<dbReference type="Proteomes" id="UP000094236">
    <property type="component" value="Unassembled WGS sequence"/>
</dbReference>
<reference evidence="2" key="1">
    <citation type="submission" date="2016-05" db="EMBL/GenBank/DDBJ databases">
        <title>Comparative genomics of biotechnologically important yeasts.</title>
        <authorList>
            <consortium name="DOE Joint Genome Institute"/>
            <person name="Riley R."/>
            <person name="Haridas S."/>
            <person name="Wolfe K.H."/>
            <person name="Lopes M.R."/>
            <person name="Hittinger C.T."/>
            <person name="Goker M."/>
            <person name="Salamov A."/>
            <person name="Wisecaver J."/>
            <person name="Long T.M."/>
            <person name="Aerts A.L."/>
            <person name="Barry K."/>
            <person name="Choi C."/>
            <person name="Clum A."/>
            <person name="Coughlan A.Y."/>
            <person name="Deshpande S."/>
            <person name="Douglass A.P."/>
            <person name="Hanson S.J."/>
            <person name="Klenk H.-P."/>
            <person name="Labutti K."/>
            <person name="Lapidus A."/>
            <person name="Lindquist E."/>
            <person name="Lipzen A."/>
            <person name="Meier-Kolthoff J.P."/>
            <person name="Ohm R.A."/>
            <person name="Otillar R.P."/>
            <person name="Pangilinan J."/>
            <person name="Peng Y."/>
            <person name="Rokas A."/>
            <person name="Rosa C.A."/>
            <person name="Scheuner C."/>
            <person name="Sibirny A.A."/>
            <person name="Slot J.C."/>
            <person name="Stielow J.B."/>
            <person name="Sun H."/>
            <person name="Kurtzman C.P."/>
            <person name="Blackwell M."/>
            <person name="Grigoriev I.V."/>
            <person name="Jeffries T.W."/>
        </authorList>
    </citation>
    <scope>NUCLEOTIDE SEQUENCE [LARGE SCALE GENOMIC DNA]</scope>
    <source>
        <strain evidence="2">NRRL Y-2460</strain>
    </source>
</reference>
<protein>
    <submittedName>
        <fullName evidence="1">Uncharacterized protein</fullName>
    </submittedName>
</protein>
<dbReference type="EMBL" id="KV454018">
    <property type="protein sequence ID" value="ODV93273.1"/>
    <property type="molecule type" value="Genomic_DNA"/>
</dbReference>
<feature type="non-terminal residue" evidence="1">
    <location>
        <position position="251"/>
    </location>
</feature>
<dbReference type="OrthoDB" id="2012278at2759"/>
<organism evidence="1 2">
    <name type="scientific">Pachysolen tannophilus NRRL Y-2460</name>
    <dbReference type="NCBI Taxonomy" id="669874"/>
    <lineage>
        <taxon>Eukaryota</taxon>
        <taxon>Fungi</taxon>
        <taxon>Dikarya</taxon>
        <taxon>Ascomycota</taxon>
        <taxon>Saccharomycotina</taxon>
        <taxon>Pichiomycetes</taxon>
        <taxon>Pachysolenaceae</taxon>
        <taxon>Pachysolen</taxon>
    </lineage>
</organism>
<keyword evidence="2" id="KW-1185">Reference proteome</keyword>